<reference evidence="1" key="1">
    <citation type="submission" date="2023-04" db="EMBL/GenBank/DDBJ databases">
        <title>Draft Genome sequencing of Naganishia species isolated from polar environments using Oxford Nanopore Technology.</title>
        <authorList>
            <person name="Leo P."/>
            <person name="Venkateswaran K."/>
        </authorList>
    </citation>
    <scope>NUCLEOTIDE SEQUENCE</scope>
    <source>
        <strain evidence="1">MNA-CCFEE 5262</strain>
    </source>
</reference>
<proteinExistence type="predicted"/>
<dbReference type="Proteomes" id="UP001230649">
    <property type="component" value="Unassembled WGS sequence"/>
</dbReference>
<evidence type="ECO:0000313" key="1">
    <source>
        <dbReference type="EMBL" id="KAJ9110942.1"/>
    </source>
</evidence>
<name>A0ACC2WK68_9TREE</name>
<evidence type="ECO:0000313" key="2">
    <source>
        <dbReference type="Proteomes" id="UP001230649"/>
    </source>
</evidence>
<accession>A0ACC2WK68</accession>
<keyword evidence="2" id="KW-1185">Reference proteome</keyword>
<gene>
    <name evidence="1" type="ORF">QFC20_002708</name>
</gene>
<comment type="caution">
    <text evidence="1">The sequence shown here is derived from an EMBL/GenBank/DDBJ whole genome shotgun (WGS) entry which is preliminary data.</text>
</comment>
<organism evidence="1 2">
    <name type="scientific">Naganishia adeliensis</name>
    <dbReference type="NCBI Taxonomy" id="92952"/>
    <lineage>
        <taxon>Eukaryota</taxon>
        <taxon>Fungi</taxon>
        <taxon>Dikarya</taxon>
        <taxon>Basidiomycota</taxon>
        <taxon>Agaricomycotina</taxon>
        <taxon>Tremellomycetes</taxon>
        <taxon>Filobasidiales</taxon>
        <taxon>Filobasidiaceae</taxon>
        <taxon>Naganishia</taxon>
    </lineage>
</organism>
<protein>
    <submittedName>
        <fullName evidence="1">Uncharacterized protein</fullName>
    </submittedName>
</protein>
<sequence length="321" mass="35129">MVVLAHLLTTVICLSSLSTTLAATIPPQKRAANGTCCGYYVENRDGFFRFKHEIDFSTLTSIDKVYEAGWEVSHGWQAGGKNEITGQIPMADEKNVELIKGQGLRLKVPRQDKNAKTISVAEISFPDLLLGGVIEMTVQLTNIAGTCMGMFTTHADGGLAKPFGWQDEQDIEILGGNLFVGNEFQPSGIQMYNWEPKTGAKSQGIEPFPAGADPSKGFHTYSIAWFPTTSDSNPPRLTEYRFDGRSINRPQQFPSINPSALILNHWSNGDGRWSGGPPLQDVYMTIKRGVAYYDKPTKLASGAEVLKTTTCSRATACRVNV</sequence>
<dbReference type="EMBL" id="JASBWS010000021">
    <property type="protein sequence ID" value="KAJ9110942.1"/>
    <property type="molecule type" value="Genomic_DNA"/>
</dbReference>